<dbReference type="Proteomes" id="UP000030982">
    <property type="component" value="Unassembled WGS sequence"/>
</dbReference>
<dbReference type="Gene3D" id="3.40.190.10">
    <property type="entry name" value="Periplasmic binding protein-like II"/>
    <property type="match status" value="2"/>
</dbReference>
<dbReference type="PANTHER" id="PTHR43649:SF12">
    <property type="entry name" value="DIACETYLCHITOBIOSE BINDING PROTEIN DASA"/>
    <property type="match status" value="1"/>
</dbReference>
<evidence type="ECO:0000313" key="3">
    <source>
        <dbReference type="Proteomes" id="UP000030982"/>
    </source>
</evidence>
<dbReference type="EMBL" id="JTDL01000083">
    <property type="protein sequence ID" value="KHL04120.1"/>
    <property type="molecule type" value="Genomic_DNA"/>
</dbReference>
<dbReference type="AlphaFoldDB" id="A0A0B2AKH0"/>
<dbReference type="PROSITE" id="PS51257">
    <property type="entry name" value="PROKAR_LIPOPROTEIN"/>
    <property type="match status" value="1"/>
</dbReference>
<dbReference type="PANTHER" id="PTHR43649">
    <property type="entry name" value="ARABINOSE-BINDING PROTEIN-RELATED"/>
    <property type="match status" value="1"/>
</dbReference>
<proteinExistence type="predicted"/>
<keyword evidence="1" id="KW-0732">Signal</keyword>
<reference evidence="2 3" key="1">
    <citation type="submission" date="2014-09" db="EMBL/GenBank/DDBJ databases">
        <title>Genome sequence of Sinomonas sp. MUSC 117.</title>
        <authorList>
            <person name="Lee L.-H."/>
        </authorList>
    </citation>
    <scope>NUCLEOTIDE SEQUENCE [LARGE SCALE GENOMIC DNA]</scope>
    <source>
        <strain evidence="2 3">MUSC 117</strain>
    </source>
</reference>
<name>A0A0B2AKH0_9MICC</name>
<accession>A0A0B2AKH0</accession>
<dbReference type="SUPFAM" id="SSF53850">
    <property type="entry name" value="Periplasmic binding protein-like II"/>
    <property type="match status" value="1"/>
</dbReference>
<dbReference type="Pfam" id="PF01547">
    <property type="entry name" value="SBP_bac_1"/>
    <property type="match status" value="1"/>
</dbReference>
<organism evidence="2 3">
    <name type="scientific">Sinomonas humi</name>
    <dbReference type="NCBI Taxonomy" id="1338436"/>
    <lineage>
        <taxon>Bacteria</taxon>
        <taxon>Bacillati</taxon>
        <taxon>Actinomycetota</taxon>
        <taxon>Actinomycetes</taxon>
        <taxon>Micrococcales</taxon>
        <taxon>Micrococcaceae</taxon>
        <taxon>Sinomonas</taxon>
    </lineage>
</organism>
<feature type="chain" id="PRO_5038958544" description="Sugar ABC transporter substrate-binding protein" evidence="1">
    <location>
        <begin position="23"/>
        <end position="435"/>
    </location>
</feature>
<evidence type="ECO:0000256" key="1">
    <source>
        <dbReference type="SAM" id="SignalP"/>
    </source>
</evidence>
<dbReference type="RefSeq" id="WP_043121570.1">
    <property type="nucleotide sequence ID" value="NZ_JTDL01000083.1"/>
</dbReference>
<feature type="signal peptide" evidence="1">
    <location>
        <begin position="1"/>
        <end position="22"/>
    </location>
</feature>
<sequence>MKLRTKVASVSAAGMLMLGVAACSNPVANGSGQPDASATPASSITIWHNTADSPALLDLYKNFTQATGIKVNLVDIPSSSFETTTQTKWSTGDKPDVLEYHPTAAAILQFNPSNFVDLSSQAFVGKSGDLYKNVGSYQGKVYAAVTEFPSIFGLYYNKADLQKAGVSAPTNWNQLLDVCKALNSKGITPIYESGSSQWPTQILPAAYAADSNKDNAYGNDLLDNKAKVNDPNGAAVKGLEAYKQLQDAGCFNKDFATGTYEKATDAVYTGTAAMTALHSDALTQFTQSAGSVQKASDALGFTGISANSATAWYGPSPLGSYYVPKTGDSSREAAALKFIQYATGDGYAKLIQEGQTFPVIQGYDDPSGLTSLQKDFKAAYDNGATAGYANNLPGWNNFPAEISKLLNNQESAIQVADNMEASVQQAAKAANLPGW</sequence>
<evidence type="ECO:0000313" key="2">
    <source>
        <dbReference type="EMBL" id="KHL04120.1"/>
    </source>
</evidence>
<dbReference type="OrthoDB" id="2509690at2"/>
<dbReference type="InterPro" id="IPR006059">
    <property type="entry name" value="SBP"/>
</dbReference>
<dbReference type="STRING" id="1338436.LK10_06960"/>
<evidence type="ECO:0008006" key="4">
    <source>
        <dbReference type="Google" id="ProtNLM"/>
    </source>
</evidence>
<gene>
    <name evidence="2" type="ORF">LK10_06960</name>
</gene>
<dbReference type="InterPro" id="IPR050490">
    <property type="entry name" value="Bact_solute-bd_prot1"/>
</dbReference>
<comment type="caution">
    <text evidence="2">The sequence shown here is derived from an EMBL/GenBank/DDBJ whole genome shotgun (WGS) entry which is preliminary data.</text>
</comment>
<protein>
    <recommendedName>
        <fullName evidence="4">Sugar ABC transporter substrate-binding protein</fullName>
    </recommendedName>
</protein>
<keyword evidence="3" id="KW-1185">Reference proteome</keyword>